<dbReference type="EMBL" id="CP049871">
    <property type="protein sequence ID" value="QIL02697.1"/>
    <property type="molecule type" value="Genomic_DNA"/>
</dbReference>
<organism evidence="1 2">
    <name type="scientific">Sphingomonas sinipercae</name>
    <dbReference type="NCBI Taxonomy" id="2714944"/>
    <lineage>
        <taxon>Bacteria</taxon>
        <taxon>Pseudomonadati</taxon>
        <taxon>Pseudomonadota</taxon>
        <taxon>Alphaproteobacteria</taxon>
        <taxon>Sphingomonadales</taxon>
        <taxon>Sphingomonadaceae</taxon>
        <taxon>Sphingomonas</taxon>
    </lineage>
</organism>
<dbReference type="RefSeq" id="WP_166094727.1">
    <property type="nucleotide sequence ID" value="NZ_CP049871.1"/>
</dbReference>
<name>A0A6G7ZNX4_9SPHN</name>
<dbReference type="Proteomes" id="UP000502502">
    <property type="component" value="Chromosome"/>
</dbReference>
<reference evidence="1 2" key="1">
    <citation type="submission" date="2020-03" db="EMBL/GenBank/DDBJ databases">
        <title>Sphingomonas sp. nov., isolated from fish.</title>
        <authorList>
            <person name="Hyun D.-W."/>
            <person name="Bae J.-W."/>
        </authorList>
    </citation>
    <scope>NUCLEOTIDE SEQUENCE [LARGE SCALE GENOMIC DNA]</scope>
    <source>
        <strain evidence="1 2">HDW15C</strain>
    </source>
</reference>
<accession>A0A6G7ZNX4</accession>
<evidence type="ECO:0000313" key="1">
    <source>
        <dbReference type="EMBL" id="QIL02697.1"/>
    </source>
</evidence>
<evidence type="ECO:0000313" key="2">
    <source>
        <dbReference type="Proteomes" id="UP000502502"/>
    </source>
</evidence>
<protein>
    <submittedName>
        <fullName evidence="1">Uncharacterized protein</fullName>
    </submittedName>
</protein>
<gene>
    <name evidence="1" type="ORF">G7078_07810</name>
</gene>
<proteinExistence type="predicted"/>
<sequence>MNGAFDINLPAASARNIGVKRDTALACRARAEADLLASAAMINANQRTRLETSAASWSARASVLERVEKGIATKAVRAAMGDPPG</sequence>
<dbReference type="KEGG" id="ssin:G7078_07810"/>
<keyword evidence="2" id="KW-1185">Reference proteome</keyword>
<dbReference type="AlphaFoldDB" id="A0A6G7ZNX4"/>